<dbReference type="Proteomes" id="UP000789901">
    <property type="component" value="Unassembled WGS sequence"/>
</dbReference>
<reference evidence="1 2" key="1">
    <citation type="submission" date="2021-06" db="EMBL/GenBank/DDBJ databases">
        <authorList>
            <person name="Kallberg Y."/>
            <person name="Tangrot J."/>
            <person name="Rosling A."/>
        </authorList>
    </citation>
    <scope>NUCLEOTIDE SEQUENCE [LARGE SCALE GENOMIC DNA]</scope>
    <source>
        <strain evidence="1 2">120-4 pot B 10/14</strain>
    </source>
</reference>
<keyword evidence="2" id="KW-1185">Reference proteome</keyword>
<feature type="non-terminal residue" evidence="1">
    <location>
        <position position="106"/>
    </location>
</feature>
<feature type="non-terminal residue" evidence="1">
    <location>
        <position position="1"/>
    </location>
</feature>
<sequence>LRGSPLSFGEKFLESDESNLTQASFISQNNETTQEPPVFEVTSYQERDDEVQSDASRLSKTSELQQSYNNFWKESKSCVPQMAPDATTEEIVAENGNALIEVSENF</sequence>
<evidence type="ECO:0000313" key="1">
    <source>
        <dbReference type="EMBL" id="CAG8856119.1"/>
    </source>
</evidence>
<dbReference type="EMBL" id="CAJVQB010156423">
    <property type="protein sequence ID" value="CAG8856119.1"/>
    <property type="molecule type" value="Genomic_DNA"/>
</dbReference>
<organism evidence="1 2">
    <name type="scientific">Gigaspora margarita</name>
    <dbReference type="NCBI Taxonomy" id="4874"/>
    <lineage>
        <taxon>Eukaryota</taxon>
        <taxon>Fungi</taxon>
        <taxon>Fungi incertae sedis</taxon>
        <taxon>Mucoromycota</taxon>
        <taxon>Glomeromycotina</taxon>
        <taxon>Glomeromycetes</taxon>
        <taxon>Diversisporales</taxon>
        <taxon>Gigasporaceae</taxon>
        <taxon>Gigaspora</taxon>
    </lineage>
</organism>
<protein>
    <submittedName>
        <fullName evidence="1">8085_t:CDS:1</fullName>
    </submittedName>
</protein>
<gene>
    <name evidence="1" type="ORF">GMARGA_LOCUS44940</name>
</gene>
<comment type="caution">
    <text evidence="1">The sequence shown here is derived from an EMBL/GenBank/DDBJ whole genome shotgun (WGS) entry which is preliminary data.</text>
</comment>
<evidence type="ECO:0000313" key="2">
    <source>
        <dbReference type="Proteomes" id="UP000789901"/>
    </source>
</evidence>
<name>A0ABN7XPX1_GIGMA</name>
<proteinExistence type="predicted"/>
<accession>A0ABN7XPX1</accession>